<feature type="transmembrane region" description="Helical" evidence="4">
    <location>
        <begin position="317"/>
        <end position="338"/>
    </location>
</feature>
<dbReference type="GO" id="GO:0022857">
    <property type="term" value="F:transmembrane transporter activity"/>
    <property type="evidence" value="ECO:0007669"/>
    <property type="project" value="InterPro"/>
</dbReference>
<protein>
    <submittedName>
        <fullName evidence="6">FSR family fosmidomycin resistance protein-like MFS transporter</fullName>
    </submittedName>
</protein>
<name>A0A366FRB7_9HYPH</name>
<keyword evidence="3 4" id="KW-0472">Membrane</keyword>
<evidence type="ECO:0000256" key="2">
    <source>
        <dbReference type="ARBA" id="ARBA00022989"/>
    </source>
</evidence>
<dbReference type="InterPro" id="IPR020846">
    <property type="entry name" value="MFS_dom"/>
</dbReference>
<accession>A0A366FRB7</accession>
<dbReference type="Gene3D" id="1.20.1250.20">
    <property type="entry name" value="MFS general substrate transporter like domains"/>
    <property type="match status" value="2"/>
</dbReference>
<evidence type="ECO:0000313" key="6">
    <source>
        <dbReference type="EMBL" id="RBP17224.1"/>
    </source>
</evidence>
<feature type="domain" description="Major facilitator superfamily (MFS) profile" evidence="5">
    <location>
        <begin position="26"/>
        <end position="403"/>
    </location>
</feature>
<feature type="transmembrane region" description="Helical" evidence="4">
    <location>
        <begin position="218"/>
        <end position="240"/>
    </location>
</feature>
<dbReference type="Pfam" id="PF07690">
    <property type="entry name" value="MFS_1"/>
    <property type="match status" value="1"/>
</dbReference>
<evidence type="ECO:0000256" key="1">
    <source>
        <dbReference type="ARBA" id="ARBA00022692"/>
    </source>
</evidence>
<keyword evidence="7" id="KW-1185">Reference proteome</keyword>
<keyword evidence="1 4" id="KW-0812">Transmembrane</keyword>
<dbReference type="EMBL" id="QNRK01000003">
    <property type="protein sequence ID" value="RBP17224.1"/>
    <property type="molecule type" value="Genomic_DNA"/>
</dbReference>
<feature type="transmembrane region" description="Helical" evidence="4">
    <location>
        <begin position="292"/>
        <end position="311"/>
    </location>
</feature>
<dbReference type="PANTHER" id="PTHR43129:SF1">
    <property type="entry name" value="FOSMIDOMYCIN RESISTANCE PROTEIN"/>
    <property type="match status" value="1"/>
</dbReference>
<dbReference type="OrthoDB" id="9770492at2"/>
<feature type="transmembrane region" description="Helical" evidence="4">
    <location>
        <begin position="378"/>
        <end position="397"/>
    </location>
</feature>
<dbReference type="SUPFAM" id="SSF103473">
    <property type="entry name" value="MFS general substrate transporter"/>
    <property type="match status" value="1"/>
</dbReference>
<proteinExistence type="predicted"/>
<evidence type="ECO:0000259" key="5">
    <source>
        <dbReference type="PROSITE" id="PS50850"/>
    </source>
</evidence>
<dbReference type="AlphaFoldDB" id="A0A366FRB7"/>
<evidence type="ECO:0000256" key="3">
    <source>
        <dbReference type="ARBA" id="ARBA00023136"/>
    </source>
</evidence>
<dbReference type="Proteomes" id="UP000253529">
    <property type="component" value="Unassembled WGS sequence"/>
</dbReference>
<feature type="transmembrane region" description="Helical" evidence="4">
    <location>
        <begin position="152"/>
        <end position="173"/>
    </location>
</feature>
<dbReference type="RefSeq" id="WP_113887852.1">
    <property type="nucleotide sequence ID" value="NZ_QNRK01000003.1"/>
</dbReference>
<feature type="transmembrane region" description="Helical" evidence="4">
    <location>
        <begin position="350"/>
        <end position="372"/>
    </location>
</feature>
<dbReference type="InterPro" id="IPR036259">
    <property type="entry name" value="MFS_trans_sf"/>
</dbReference>
<dbReference type="GO" id="GO:0005886">
    <property type="term" value="C:plasma membrane"/>
    <property type="evidence" value="ECO:0007669"/>
    <property type="project" value="TreeGrafter"/>
</dbReference>
<feature type="transmembrane region" description="Helical" evidence="4">
    <location>
        <begin position="260"/>
        <end position="280"/>
    </location>
</feature>
<gene>
    <name evidence="6" type="ORF">DFR50_103109</name>
</gene>
<evidence type="ECO:0000256" key="4">
    <source>
        <dbReference type="SAM" id="Phobius"/>
    </source>
</evidence>
<feature type="transmembrane region" description="Helical" evidence="4">
    <location>
        <begin position="88"/>
        <end position="109"/>
    </location>
</feature>
<feature type="transmembrane region" description="Helical" evidence="4">
    <location>
        <begin position="55"/>
        <end position="76"/>
    </location>
</feature>
<keyword evidence="2 4" id="KW-1133">Transmembrane helix</keyword>
<organism evidence="6 7">
    <name type="scientific">Roseiarcus fermentans</name>
    <dbReference type="NCBI Taxonomy" id="1473586"/>
    <lineage>
        <taxon>Bacteria</taxon>
        <taxon>Pseudomonadati</taxon>
        <taxon>Pseudomonadota</taxon>
        <taxon>Alphaproteobacteria</taxon>
        <taxon>Hyphomicrobiales</taxon>
        <taxon>Roseiarcaceae</taxon>
        <taxon>Roseiarcus</taxon>
    </lineage>
</organism>
<reference evidence="6 7" key="1">
    <citation type="submission" date="2018-06" db="EMBL/GenBank/DDBJ databases">
        <title>Genomic Encyclopedia of Type Strains, Phase IV (KMG-IV): sequencing the most valuable type-strain genomes for metagenomic binning, comparative biology and taxonomic classification.</title>
        <authorList>
            <person name="Goeker M."/>
        </authorList>
    </citation>
    <scope>NUCLEOTIDE SEQUENCE [LARGE SCALE GENOMIC DNA]</scope>
    <source>
        <strain evidence="6 7">DSM 24875</strain>
    </source>
</reference>
<dbReference type="PROSITE" id="PS50850">
    <property type="entry name" value="MFS"/>
    <property type="match status" value="1"/>
</dbReference>
<evidence type="ECO:0000313" key="7">
    <source>
        <dbReference type="Proteomes" id="UP000253529"/>
    </source>
</evidence>
<comment type="caution">
    <text evidence="6">The sequence shown here is derived from an EMBL/GenBank/DDBJ whole genome shotgun (WGS) entry which is preliminary data.</text>
</comment>
<dbReference type="CDD" id="cd17478">
    <property type="entry name" value="MFS_FsR"/>
    <property type="match status" value="1"/>
</dbReference>
<feature type="transmembrane region" description="Helical" evidence="4">
    <location>
        <begin position="179"/>
        <end position="197"/>
    </location>
</feature>
<dbReference type="InterPro" id="IPR011701">
    <property type="entry name" value="MFS"/>
</dbReference>
<dbReference type="PANTHER" id="PTHR43129">
    <property type="entry name" value="FOSMIDOMYCIN RESISTANCE PROTEIN"/>
    <property type="match status" value="1"/>
</dbReference>
<sequence>MTTTTPGCLEAAAAERKAAQTTALGVLFAVSASHMLNDTMQSLAPALYPVFREKMALTFFQTGIITFVFQVSASLLQPMIGLAADRRPMPFLLPVGMAFTLAGLVGLAFASTYPLLLAAVAVIGVGSAVFHPEASRVARAASGGRHGFAQSVFQVGGNFGQSTGPLLAAFVVVPFGQHSVLAFTALAAIAVALLIRVSRWHRDQRARKRQAEAAAPRYPRATVVWTITALIILLFSKVLYMSSLGSYYTFYLMQEFGVSVQTSQILLFVFLASVAVGTFFGGPLADRFGAKTVIWGSIVGVLPFTLALPHLGLVGTAINSVAIGLVLSSAFSAVVVYAQELTPGNVGAVAGLFFGLSFGLGGIGAALLGMVADYTSLRFVYEICAFLPAIGFLAAFLPNPRPEAA</sequence>